<dbReference type="RefSeq" id="WP_136531181.1">
    <property type="nucleotide sequence ID" value="NZ_STGX01000014.1"/>
</dbReference>
<dbReference type="SUPFAM" id="SSF52540">
    <property type="entry name" value="P-loop containing nucleoside triphosphate hydrolases"/>
    <property type="match status" value="1"/>
</dbReference>
<keyword evidence="1" id="KW-0808">Transferase</keyword>
<accession>A0A4S8PBP0</accession>
<sequence>MRRTTPRLRFVNALTAPAARARHRPDKVFDGFLAKERAAPGDAALTEEDERSLENLRSLLHRIAAVDTLSGVGWLSVHDMIRTRINNLFHVRRLQAAHPEVLEERIEAPVFVIGLPRTATTLTHKILANAQGGRGPYMWEMDNIGLPRSVDDEARLRRQTQRKLDQILTLSPSWGRIHPVRADWVEEIYFLLNQSRLHNTMAPMPEYVEFLRDYDARPDYRFVRDALQILQHRRPAPRWMLKHPDCLGETAAIHDVFPDAKFVWTHRDPHTVMGSMCSMAESLGYLHNRPKGVDPHRIGRIWLDILPEMVERARVQRTRMPRENTVDVAYHAMMADPFRHVPELFEQLDLKWSDADERNLADALDRPRDQRGHEYSMVHYGLEPEMIDKAFGDYGLFVDNLNAGSHH</sequence>
<protein>
    <submittedName>
        <fullName evidence="1">Sulfotransferase</fullName>
    </submittedName>
</protein>
<dbReference type="InterPro" id="IPR052736">
    <property type="entry name" value="Stf3_sulfotransferase"/>
</dbReference>
<dbReference type="OrthoDB" id="9777890at2"/>
<dbReference type="GO" id="GO:0016740">
    <property type="term" value="F:transferase activity"/>
    <property type="evidence" value="ECO:0007669"/>
    <property type="project" value="UniProtKB-KW"/>
</dbReference>
<evidence type="ECO:0000313" key="2">
    <source>
        <dbReference type="Proteomes" id="UP000305792"/>
    </source>
</evidence>
<dbReference type="AlphaFoldDB" id="A0A4S8PBP0"/>
<dbReference type="EMBL" id="STGX01000014">
    <property type="protein sequence ID" value="THV26552.1"/>
    <property type="molecule type" value="Genomic_DNA"/>
</dbReference>
<keyword evidence="2" id="KW-1185">Reference proteome</keyword>
<dbReference type="Gene3D" id="3.40.50.300">
    <property type="entry name" value="P-loop containing nucleotide triphosphate hydrolases"/>
    <property type="match status" value="1"/>
</dbReference>
<dbReference type="InterPro" id="IPR027417">
    <property type="entry name" value="P-loop_NTPase"/>
</dbReference>
<reference evidence="1 2" key="1">
    <citation type="journal article" date="2018" name="Int. J. Syst. Evol. Microbiol.">
        <title>Glycomyces paridis sp. nov., isolated from the medicinal plant Paris polyphylla.</title>
        <authorList>
            <person name="Fang X.M."/>
            <person name="Bai J.L."/>
            <person name="Su J."/>
            <person name="Zhao L.L."/>
            <person name="Liu H.Y."/>
            <person name="Ma B.P."/>
            <person name="Zhang Y.Q."/>
            <person name="Yu L.Y."/>
        </authorList>
    </citation>
    <scope>NUCLEOTIDE SEQUENCE [LARGE SCALE GENOMIC DNA]</scope>
    <source>
        <strain evidence="1 2">CPCC 204357</strain>
    </source>
</reference>
<organism evidence="1 2">
    <name type="scientific">Glycomyces paridis</name>
    <dbReference type="NCBI Taxonomy" id="2126555"/>
    <lineage>
        <taxon>Bacteria</taxon>
        <taxon>Bacillati</taxon>
        <taxon>Actinomycetota</taxon>
        <taxon>Actinomycetes</taxon>
        <taxon>Glycomycetales</taxon>
        <taxon>Glycomycetaceae</taxon>
        <taxon>Glycomyces</taxon>
    </lineage>
</organism>
<dbReference type="Pfam" id="PF13469">
    <property type="entry name" value="Sulfotransfer_3"/>
    <property type="match status" value="1"/>
</dbReference>
<dbReference type="PANTHER" id="PTHR36451:SF1">
    <property type="entry name" value="OMEGA-HYDROXY-BETA-DIHYDROMENAQUINONE-9 SULFOTRANSFERASE STF3"/>
    <property type="match status" value="1"/>
</dbReference>
<comment type="caution">
    <text evidence="1">The sequence shown here is derived from an EMBL/GenBank/DDBJ whole genome shotgun (WGS) entry which is preliminary data.</text>
</comment>
<evidence type="ECO:0000313" key="1">
    <source>
        <dbReference type="EMBL" id="THV26552.1"/>
    </source>
</evidence>
<dbReference type="Proteomes" id="UP000305792">
    <property type="component" value="Unassembled WGS sequence"/>
</dbReference>
<proteinExistence type="predicted"/>
<gene>
    <name evidence="1" type="ORF">E9998_18530</name>
</gene>
<dbReference type="PANTHER" id="PTHR36451">
    <property type="entry name" value="PAPS-DEPENDENT SULFOTRANSFERASE STF3"/>
    <property type="match status" value="1"/>
</dbReference>
<name>A0A4S8PBP0_9ACTN</name>